<dbReference type="AlphaFoldDB" id="A0A377G9G8"/>
<gene>
    <name evidence="2" type="ORF">NCTC11370_01522</name>
</gene>
<dbReference type="Pfam" id="PF11188">
    <property type="entry name" value="DUF2975"/>
    <property type="match status" value="1"/>
</dbReference>
<keyword evidence="3" id="KW-1185">Reference proteome</keyword>
<dbReference type="EMBL" id="UGGT01000001">
    <property type="protein sequence ID" value="STO21455.1"/>
    <property type="molecule type" value="Genomic_DNA"/>
</dbReference>
<evidence type="ECO:0000313" key="3">
    <source>
        <dbReference type="Proteomes" id="UP000254554"/>
    </source>
</evidence>
<keyword evidence="1" id="KW-0472">Membrane</keyword>
<keyword evidence="1" id="KW-1133">Transmembrane helix</keyword>
<feature type="transmembrane region" description="Helical" evidence="1">
    <location>
        <begin position="62"/>
        <end position="82"/>
    </location>
</feature>
<dbReference type="STRING" id="1094715.GCA_000236165_00901"/>
<feature type="transmembrane region" description="Helical" evidence="1">
    <location>
        <begin position="103"/>
        <end position="123"/>
    </location>
</feature>
<evidence type="ECO:0000313" key="2">
    <source>
        <dbReference type="EMBL" id="STO21455.1"/>
    </source>
</evidence>
<name>A0A377G9G8_9GAMM</name>
<keyword evidence="1" id="KW-0812">Transmembrane</keyword>
<reference evidence="2 3" key="1">
    <citation type="submission" date="2018-06" db="EMBL/GenBank/DDBJ databases">
        <authorList>
            <consortium name="Pathogen Informatics"/>
            <person name="Doyle S."/>
        </authorList>
    </citation>
    <scope>NUCLEOTIDE SEQUENCE [LARGE SCALE GENOMIC DNA]</scope>
    <source>
        <strain evidence="2 3">NCTC11370</strain>
    </source>
</reference>
<proteinExistence type="predicted"/>
<organism evidence="2 3">
    <name type="scientific">Fluoribacter dumoffii</name>
    <dbReference type="NCBI Taxonomy" id="463"/>
    <lineage>
        <taxon>Bacteria</taxon>
        <taxon>Pseudomonadati</taxon>
        <taxon>Pseudomonadota</taxon>
        <taxon>Gammaproteobacteria</taxon>
        <taxon>Legionellales</taxon>
        <taxon>Legionellaceae</taxon>
        <taxon>Fluoribacter</taxon>
    </lineage>
</organism>
<dbReference type="GeneID" id="93291907"/>
<dbReference type="RefSeq" id="WP_010653731.1">
    <property type="nucleotide sequence ID" value="NZ_JAPHOO010000001.1"/>
</dbReference>
<dbReference type="Proteomes" id="UP000254554">
    <property type="component" value="Unassembled WGS sequence"/>
</dbReference>
<dbReference type="OrthoDB" id="8479187at2"/>
<feature type="transmembrane region" description="Helical" evidence="1">
    <location>
        <begin position="143"/>
        <end position="167"/>
    </location>
</feature>
<accession>A0A377G9G8</accession>
<dbReference type="InterPro" id="IPR021354">
    <property type="entry name" value="DUF2975"/>
</dbReference>
<protein>
    <submittedName>
        <fullName evidence="2">Protein of uncharacterized function (DUF2975)</fullName>
    </submittedName>
</protein>
<sequence length="181" mass="20753">MKKIQITSHILHILFKTLCWFLPLTTAYLILFKMEFLLHIGFWSSIFSTTHIVTPSHHYSLAHRLVILVIQCMPLSITLMIFKKLAQLFYLYEKGNLFEEENIRLIKGVSIYMILGELIQLIYQPLITAALTFNNPVGERLASITLGTTNVSTLITAFIILVASWILKEANQLKTESQLTI</sequence>
<evidence type="ECO:0000256" key="1">
    <source>
        <dbReference type="SAM" id="Phobius"/>
    </source>
</evidence>
<feature type="transmembrane region" description="Helical" evidence="1">
    <location>
        <begin position="20"/>
        <end position="42"/>
    </location>
</feature>